<keyword evidence="3" id="KW-1133">Transmembrane helix</keyword>
<dbReference type="EMBL" id="PDVP01000016">
    <property type="protein sequence ID" value="PHP65336.1"/>
    <property type="molecule type" value="Genomic_DNA"/>
</dbReference>
<dbReference type="NCBIfam" id="TIGR01352">
    <property type="entry name" value="tonB_Cterm"/>
    <property type="match status" value="1"/>
</dbReference>
<feature type="region of interest" description="Disordered" evidence="5">
    <location>
        <begin position="277"/>
        <end position="311"/>
    </location>
</feature>
<dbReference type="Pfam" id="PF13103">
    <property type="entry name" value="TonB_2"/>
    <property type="match status" value="1"/>
</dbReference>
<accession>A0A2G1QII4</accession>
<protein>
    <recommendedName>
        <fullName evidence="7">TonB C-terminal domain-containing protein</fullName>
    </recommendedName>
</protein>
<evidence type="ECO:0000256" key="5">
    <source>
        <dbReference type="SAM" id="MobiDB-lite"/>
    </source>
</evidence>
<evidence type="ECO:0000256" key="6">
    <source>
        <dbReference type="SAM" id="SignalP"/>
    </source>
</evidence>
<feature type="signal peptide" evidence="6">
    <location>
        <begin position="1"/>
        <end position="21"/>
    </location>
</feature>
<name>A0A2G1QII4_9HYPH</name>
<feature type="region of interest" description="Disordered" evidence="5">
    <location>
        <begin position="169"/>
        <end position="236"/>
    </location>
</feature>
<evidence type="ECO:0000256" key="2">
    <source>
        <dbReference type="ARBA" id="ARBA00022692"/>
    </source>
</evidence>
<dbReference type="Gene3D" id="3.30.1150.10">
    <property type="match status" value="1"/>
</dbReference>
<dbReference type="InterPro" id="IPR037682">
    <property type="entry name" value="TonB_C"/>
</dbReference>
<dbReference type="RefSeq" id="WP_099308077.1">
    <property type="nucleotide sequence ID" value="NZ_PDVP01000016.1"/>
</dbReference>
<dbReference type="PROSITE" id="PS52015">
    <property type="entry name" value="TONB_CTD"/>
    <property type="match status" value="1"/>
</dbReference>
<reference evidence="8 9" key="1">
    <citation type="submission" date="2017-10" db="EMBL/GenBank/DDBJ databases">
        <title>Sedimentibacterium mangrovi gen. nov., sp. nov., a novel member of family Phyllobacteriacea isolated from mangrove sediment.</title>
        <authorList>
            <person name="Liao H."/>
            <person name="Tian Y."/>
        </authorList>
    </citation>
    <scope>NUCLEOTIDE SEQUENCE [LARGE SCALE GENOMIC DNA]</scope>
    <source>
        <strain evidence="8 9">X9-2-2</strain>
    </source>
</reference>
<feature type="domain" description="TonB C-terminal" evidence="7">
    <location>
        <begin position="233"/>
        <end position="322"/>
    </location>
</feature>
<feature type="chain" id="PRO_5013948192" description="TonB C-terminal domain-containing protein" evidence="6">
    <location>
        <begin position="22"/>
        <end position="322"/>
    </location>
</feature>
<keyword evidence="2" id="KW-0812">Transmembrane</keyword>
<dbReference type="GO" id="GO:0055085">
    <property type="term" value="P:transmembrane transport"/>
    <property type="evidence" value="ECO:0007669"/>
    <property type="project" value="InterPro"/>
</dbReference>
<feature type="compositionally biased region" description="Low complexity" evidence="5">
    <location>
        <begin position="277"/>
        <end position="286"/>
    </location>
</feature>
<evidence type="ECO:0000256" key="4">
    <source>
        <dbReference type="ARBA" id="ARBA00023136"/>
    </source>
</evidence>
<comment type="subcellular location">
    <subcellularLocation>
        <location evidence="1">Membrane</location>
        <topology evidence="1">Single-pass membrane protein</topology>
    </subcellularLocation>
</comment>
<proteinExistence type="predicted"/>
<comment type="caution">
    <text evidence="8">The sequence shown here is derived from an EMBL/GenBank/DDBJ whole genome shotgun (WGS) entry which is preliminary data.</text>
</comment>
<feature type="region of interest" description="Disordered" evidence="5">
    <location>
        <begin position="52"/>
        <end position="94"/>
    </location>
</feature>
<dbReference type="InterPro" id="IPR006260">
    <property type="entry name" value="TonB/TolA_C"/>
</dbReference>
<feature type="compositionally biased region" description="Basic and acidic residues" evidence="5">
    <location>
        <begin position="287"/>
        <end position="296"/>
    </location>
</feature>
<keyword evidence="9" id="KW-1185">Reference proteome</keyword>
<evidence type="ECO:0000256" key="1">
    <source>
        <dbReference type="ARBA" id="ARBA00004167"/>
    </source>
</evidence>
<sequence length="322" mass="32978">MKLLRAVIAILLSLGLHAALAAVVARGMDGGGDSSEPGDMSVTVTLIEAAGSDETEADPEMASLPDGEQSAPETEDRAATTDAAAAEVETPVETARPDAAEITLPQPVPDLPTAPPVVDLAPVDIAAALPALAMPQTAPQVPPPPAEEAWSELPQTVAVLPSPRPEIAKAAPEQGAGKVLRRVGPKPSREPARPRKGKPSRKAGTDGGSKGAATASQRSQRGKQAGPSRAGLRSAMASYGARVNSHVARRKPRSADGRGTVSLNLRIARSGALLGASISSSSGNAALDRKALETARRAAPYPPPPDDLPGKSLALRIRLSFR</sequence>
<feature type="compositionally biased region" description="Low complexity" evidence="5">
    <location>
        <begin position="80"/>
        <end position="94"/>
    </location>
</feature>
<evidence type="ECO:0000313" key="9">
    <source>
        <dbReference type="Proteomes" id="UP000221168"/>
    </source>
</evidence>
<evidence type="ECO:0000256" key="3">
    <source>
        <dbReference type="ARBA" id="ARBA00022989"/>
    </source>
</evidence>
<dbReference type="AlphaFoldDB" id="A0A2G1QII4"/>
<dbReference type="GO" id="GO:0016020">
    <property type="term" value="C:membrane"/>
    <property type="evidence" value="ECO:0007669"/>
    <property type="project" value="UniProtKB-SubCell"/>
</dbReference>
<keyword evidence="4" id="KW-0472">Membrane</keyword>
<dbReference type="SUPFAM" id="SSF74653">
    <property type="entry name" value="TolA/TonB C-terminal domain"/>
    <property type="match status" value="1"/>
</dbReference>
<evidence type="ECO:0000313" key="8">
    <source>
        <dbReference type="EMBL" id="PHP65336.1"/>
    </source>
</evidence>
<dbReference type="Proteomes" id="UP000221168">
    <property type="component" value="Unassembled WGS sequence"/>
</dbReference>
<keyword evidence="6" id="KW-0732">Signal</keyword>
<gene>
    <name evidence="8" type="ORF">CSC94_19615</name>
</gene>
<evidence type="ECO:0000259" key="7">
    <source>
        <dbReference type="PROSITE" id="PS52015"/>
    </source>
</evidence>
<organism evidence="8 9">
    <name type="scientific">Zhengella mangrovi</name>
    <dbReference type="NCBI Taxonomy" id="1982044"/>
    <lineage>
        <taxon>Bacteria</taxon>
        <taxon>Pseudomonadati</taxon>
        <taxon>Pseudomonadota</taxon>
        <taxon>Alphaproteobacteria</taxon>
        <taxon>Hyphomicrobiales</taxon>
        <taxon>Notoacmeibacteraceae</taxon>
        <taxon>Zhengella</taxon>
    </lineage>
</organism>